<sequence>MPCYLFTYHAHGSWLSDTYQASRDGVYQRALFADQGRAERGRIARSQSRRPIRSTGLLAAEQKLAIEGLTRAAQFQNCEIHYVATDRTHVHVLVSWQGACHWKDQRANMRKAIVANLQKMRGRETWLSEGSSRKRIKDKHHFQQLMTETLPKHRGLKWSTQREVHA</sequence>
<accession>A0A517MUY9</accession>
<dbReference type="KEGG" id="amob:HG15A2_19820"/>
<evidence type="ECO:0008006" key="3">
    <source>
        <dbReference type="Google" id="ProtNLM"/>
    </source>
</evidence>
<dbReference type="AlphaFoldDB" id="A0A517MUY9"/>
<evidence type="ECO:0000313" key="1">
    <source>
        <dbReference type="EMBL" id="QDS98700.1"/>
    </source>
</evidence>
<dbReference type="OrthoDB" id="280734at2"/>
<keyword evidence="2" id="KW-1185">Reference proteome</keyword>
<dbReference type="RefSeq" id="WP_145059927.1">
    <property type="nucleotide sequence ID" value="NZ_CP036263.1"/>
</dbReference>
<dbReference type="Proteomes" id="UP000319852">
    <property type="component" value="Chromosome"/>
</dbReference>
<protein>
    <recommendedName>
        <fullName evidence="3">Transposase IS200-like domain-containing protein</fullName>
    </recommendedName>
</protein>
<organism evidence="1 2">
    <name type="scientific">Adhaeretor mobilis</name>
    <dbReference type="NCBI Taxonomy" id="1930276"/>
    <lineage>
        <taxon>Bacteria</taxon>
        <taxon>Pseudomonadati</taxon>
        <taxon>Planctomycetota</taxon>
        <taxon>Planctomycetia</taxon>
        <taxon>Pirellulales</taxon>
        <taxon>Lacipirellulaceae</taxon>
        <taxon>Adhaeretor</taxon>
    </lineage>
</organism>
<proteinExistence type="predicted"/>
<evidence type="ECO:0000313" key="2">
    <source>
        <dbReference type="Proteomes" id="UP000319852"/>
    </source>
</evidence>
<dbReference type="EMBL" id="CP036263">
    <property type="protein sequence ID" value="QDS98700.1"/>
    <property type="molecule type" value="Genomic_DNA"/>
</dbReference>
<name>A0A517MUY9_9BACT</name>
<reference evidence="1 2" key="1">
    <citation type="submission" date="2019-02" db="EMBL/GenBank/DDBJ databases">
        <title>Deep-cultivation of Planctomycetes and their phenomic and genomic characterization uncovers novel biology.</title>
        <authorList>
            <person name="Wiegand S."/>
            <person name="Jogler M."/>
            <person name="Boedeker C."/>
            <person name="Pinto D."/>
            <person name="Vollmers J."/>
            <person name="Rivas-Marin E."/>
            <person name="Kohn T."/>
            <person name="Peeters S.H."/>
            <person name="Heuer A."/>
            <person name="Rast P."/>
            <person name="Oberbeckmann S."/>
            <person name="Bunk B."/>
            <person name="Jeske O."/>
            <person name="Meyerdierks A."/>
            <person name="Storesund J.E."/>
            <person name="Kallscheuer N."/>
            <person name="Luecker S."/>
            <person name="Lage O.M."/>
            <person name="Pohl T."/>
            <person name="Merkel B.J."/>
            <person name="Hornburger P."/>
            <person name="Mueller R.-W."/>
            <person name="Bruemmer F."/>
            <person name="Labrenz M."/>
            <person name="Spormann A.M."/>
            <person name="Op den Camp H."/>
            <person name="Overmann J."/>
            <person name="Amann R."/>
            <person name="Jetten M.S.M."/>
            <person name="Mascher T."/>
            <person name="Medema M.H."/>
            <person name="Devos D.P."/>
            <person name="Kaster A.-K."/>
            <person name="Ovreas L."/>
            <person name="Rohde M."/>
            <person name="Galperin M.Y."/>
            <person name="Jogler C."/>
        </authorList>
    </citation>
    <scope>NUCLEOTIDE SEQUENCE [LARGE SCALE GENOMIC DNA]</scope>
    <source>
        <strain evidence="1 2">HG15A2</strain>
    </source>
</reference>
<gene>
    <name evidence="1" type="ORF">HG15A2_19820</name>
</gene>